<dbReference type="PROSITE" id="PS50857">
    <property type="entry name" value="COX2_CUA"/>
    <property type="match status" value="1"/>
</dbReference>
<dbReference type="PANTHER" id="PTHR22888">
    <property type="entry name" value="CYTOCHROME C OXIDASE, SUBUNIT II"/>
    <property type="match status" value="1"/>
</dbReference>
<comment type="catalytic activity">
    <reaction evidence="17">
        <text>4 Fe(II)-[cytochrome c] + O2 + 8 H(+)(in) = 4 Fe(III)-[cytochrome c] + 2 H2O + 4 H(+)(out)</text>
        <dbReference type="Rhea" id="RHEA:11436"/>
        <dbReference type="Rhea" id="RHEA-COMP:10350"/>
        <dbReference type="Rhea" id="RHEA-COMP:14399"/>
        <dbReference type="ChEBI" id="CHEBI:15377"/>
        <dbReference type="ChEBI" id="CHEBI:15378"/>
        <dbReference type="ChEBI" id="CHEBI:15379"/>
        <dbReference type="ChEBI" id="CHEBI:29033"/>
        <dbReference type="ChEBI" id="CHEBI:29034"/>
        <dbReference type="EC" id="7.1.1.9"/>
    </reaction>
</comment>
<evidence type="ECO:0000256" key="11">
    <source>
        <dbReference type="ARBA" id="ARBA00022989"/>
    </source>
</evidence>
<evidence type="ECO:0000256" key="8">
    <source>
        <dbReference type="ARBA" id="ARBA00022723"/>
    </source>
</evidence>
<keyword evidence="23" id="KW-1185">Reference proteome</keyword>
<evidence type="ECO:0000256" key="18">
    <source>
        <dbReference type="PROSITE-ProRule" id="PRU00433"/>
    </source>
</evidence>
<gene>
    <name evidence="22" type="ordered locus">BLASA_3072</name>
</gene>
<dbReference type="Pfam" id="PF00034">
    <property type="entry name" value="Cytochrom_C"/>
    <property type="match status" value="1"/>
</dbReference>
<dbReference type="Pfam" id="PF00116">
    <property type="entry name" value="COX2"/>
    <property type="match status" value="1"/>
</dbReference>
<evidence type="ECO:0000259" key="20">
    <source>
        <dbReference type="PROSITE" id="PS50857"/>
    </source>
</evidence>
<evidence type="ECO:0000256" key="16">
    <source>
        <dbReference type="ARBA" id="ARBA00031399"/>
    </source>
</evidence>
<dbReference type="Proteomes" id="UP000007517">
    <property type="component" value="Chromosome"/>
</dbReference>
<reference evidence="23" key="2">
    <citation type="submission" date="2012-02" db="EMBL/GenBank/DDBJ databases">
        <title>Complete genome sequence of Blastococcus saxobsidens strain DD2.</title>
        <authorList>
            <person name="Genoscope."/>
        </authorList>
    </citation>
    <scope>NUCLEOTIDE SEQUENCE [LARGE SCALE GENOMIC DNA]</scope>
    <source>
        <strain evidence="23">DD2</strain>
    </source>
</reference>
<dbReference type="InterPro" id="IPR045187">
    <property type="entry name" value="CcO_II"/>
</dbReference>
<keyword evidence="5 18" id="KW-0349">Heme</keyword>
<evidence type="ECO:0000256" key="19">
    <source>
        <dbReference type="SAM" id="Phobius"/>
    </source>
</evidence>
<comment type="function">
    <text evidence="15">Subunits I and II form the functional core of the enzyme complex. Electrons originating in cytochrome c are transferred via heme a and Cu(A) to the binuclear center formed by heme a3 and Cu(B).</text>
</comment>
<dbReference type="PANTHER" id="PTHR22888:SF9">
    <property type="entry name" value="CYTOCHROME C OXIDASE SUBUNIT 2"/>
    <property type="match status" value="1"/>
</dbReference>
<dbReference type="eggNOG" id="COG2010">
    <property type="taxonomic scope" value="Bacteria"/>
</dbReference>
<keyword evidence="9" id="KW-1278">Translocase</keyword>
<dbReference type="SUPFAM" id="SSF49503">
    <property type="entry name" value="Cupredoxins"/>
    <property type="match status" value="1"/>
</dbReference>
<keyword evidence="22" id="KW-0560">Oxidoreductase</keyword>
<keyword evidence="7 19" id="KW-0812">Transmembrane</keyword>
<evidence type="ECO:0000256" key="7">
    <source>
        <dbReference type="ARBA" id="ARBA00022692"/>
    </source>
</evidence>
<dbReference type="InterPro" id="IPR036909">
    <property type="entry name" value="Cyt_c-like_dom_sf"/>
</dbReference>
<dbReference type="EMBL" id="FO117623">
    <property type="protein sequence ID" value="CCG03943.1"/>
    <property type="molecule type" value="Genomic_DNA"/>
</dbReference>
<evidence type="ECO:0000256" key="2">
    <source>
        <dbReference type="ARBA" id="ARBA00007866"/>
    </source>
</evidence>
<dbReference type="Gene3D" id="2.60.40.420">
    <property type="entry name" value="Cupredoxins - blue copper proteins"/>
    <property type="match status" value="1"/>
</dbReference>
<dbReference type="NCBIfam" id="TIGR02866">
    <property type="entry name" value="CoxB"/>
    <property type="match status" value="1"/>
</dbReference>
<sequence>MDVPSAAVPLAAPVPGSVLDPVGPVAEQIAGLTWFMIVIGTLLWAATVLFLVLALRHRARRAPRRNTRGAKAFIAGWGVVVPMIVLPAVFAYSLVVGVHISRPAPPQAVDIEVVGYQFWWEVRYPDSGVVTANEVHVPVGRPVRLRLTSADVIHSLWVPPVSGKVDLVPGRENTMTFQVDEPGTYLGECAEFCGIQHARMQFVLVAQPEEEFEEHLRTLQLASSRPDTSLEAAGREVFLAASCGECHRIEDVSGGGVAPAPDLTHLASRDTIAAGMLENTRGNLAGWILDPQGLKPGVRMPPNNLDGDELQALLAYLESLE</sequence>
<name>H6RNJ6_BLASD</name>
<evidence type="ECO:0000256" key="10">
    <source>
        <dbReference type="ARBA" id="ARBA00022982"/>
    </source>
</evidence>
<dbReference type="InterPro" id="IPR008972">
    <property type="entry name" value="Cupredoxin"/>
</dbReference>
<keyword evidence="11 19" id="KW-1133">Transmembrane helix</keyword>
<dbReference type="InterPro" id="IPR009056">
    <property type="entry name" value="Cyt_c-like_dom"/>
</dbReference>
<dbReference type="STRING" id="1146883.BLASA_3072"/>
<dbReference type="EC" id="7.1.1.9" evidence="3"/>
<keyword evidence="8 18" id="KW-0479">Metal-binding</keyword>
<evidence type="ECO:0000256" key="1">
    <source>
        <dbReference type="ARBA" id="ARBA00004141"/>
    </source>
</evidence>
<feature type="transmembrane region" description="Helical" evidence="19">
    <location>
        <begin position="74"/>
        <end position="95"/>
    </location>
</feature>
<evidence type="ECO:0000256" key="17">
    <source>
        <dbReference type="ARBA" id="ARBA00047816"/>
    </source>
</evidence>
<evidence type="ECO:0000256" key="4">
    <source>
        <dbReference type="ARBA" id="ARBA00022448"/>
    </source>
</evidence>
<comment type="subcellular location">
    <subcellularLocation>
        <location evidence="1">Membrane</location>
        <topology evidence="1">Multi-pass membrane protein</topology>
    </subcellularLocation>
</comment>
<dbReference type="CDD" id="cd04213">
    <property type="entry name" value="CuRO_CcO_Caa3_II"/>
    <property type="match status" value="1"/>
</dbReference>
<proteinExistence type="inferred from homology"/>
<protein>
    <recommendedName>
        <fullName evidence="3">cytochrome-c oxidase</fullName>
        <ecNumber evidence="3">7.1.1.9</ecNumber>
    </recommendedName>
    <alternativeName>
        <fullName evidence="16">Cytochrome aa3 subunit 2</fullName>
    </alternativeName>
</protein>
<dbReference type="GO" id="GO:0016491">
    <property type="term" value="F:oxidoreductase activity"/>
    <property type="evidence" value="ECO:0007669"/>
    <property type="project" value="UniProtKB-KW"/>
</dbReference>
<evidence type="ECO:0000259" key="21">
    <source>
        <dbReference type="PROSITE" id="PS51007"/>
    </source>
</evidence>
<dbReference type="GO" id="GO:0042773">
    <property type="term" value="P:ATP synthesis coupled electron transport"/>
    <property type="evidence" value="ECO:0007669"/>
    <property type="project" value="TreeGrafter"/>
</dbReference>
<evidence type="ECO:0000256" key="9">
    <source>
        <dbReference type="ARBA" id="ARBA00022967"/>
    </source>
</evidence>
<evidence type="ECO:0000256" key="3">
    <source>
        <dbReference type="ARBA" id="ARBA00012949"/>
    </source>
</evidence>
<feature type="domain" description="Cytochrome c" evidence="21">
    <location>
        <begin position="229"/>
        <end position="321"/>
    </location>
</feature>
<dbReference type="GO" id="GO:0004129">
    <property type="term" value="F:cytochrome-c oxidase activity"/>
    <property type="evidence" value="ECO:0007669"/>
    <property type="project" value="UniProtKB-EC"/>
</dbReference>
<evidence type="ECO:0000313" key="23">
    <source>
        <dbReference type="Proteomes" id="UP000007517"/>
    </source>
</evidence>
<dbReference type="GO" id="GO:0020037">
    <property type="term" value="F:heme binding"/>
    <property type="evidence" value="ECO:0007669"/>
    <property type="project" value="InterPro"/>
</dbReference>
<dbReference type="PROSITE" id="PS51007">
    <property type="entry name" value="CYTC"/>
    <property type="match status" value="1"/>
</dbReference>
<evidence type="ECO:0000256" key="12">
    <source>
        <dbReference type="ARBA" id="ARBA00023004"/>
    </source>
</evidence>
<dbReference type="InterPro" id="IPR001505">
    <property type="entry name" value="Copper_CuA"/>
</dbReference>
<dbReference type="KEGG" id="bsd:BLASA_3072"/>
<keyword evidence="14 19" id="KW-0472">Membrane</keyword>
<evidence type="ECO:0000256" key="5">
    <source>
        <dbReference type="ARBA" id="ARBA00022617"/>
    </source>
</evidence>
<evidence type="ECO:0000313" key="22">
    <source>
        <dbReference type="EMBL" id="CCG03943.1"/>
    </source>
</evidence>
<dbReference type="InterPro" id="IPR002429">
    <property type="entry name" value="CcO_II-like_C"/>
</dbReference>
<dbReference type="InterPro" id="IPR034236">
    <property type="entry name" value="CuRO_CcO_Caa3_II"/>
</dbReference>
<dbReference type="SUPFAM" id="SSF46626">
    <property type="entry name" value="Cytochrome c"/>
    <property type="match status" value="1"/>
</dbReference>
<dbReference type="OrthoDB" id="9781261at2"/>
<keyword evidence="12 18" id="KW-0408">Iron</keyword>
<evidence type="ECO:0000256" key="14">
    <source>
        <dbReference type="ARBA" id="ARBA00023136"/>
    </source>
</evidence>
<feature type="domain" description="Cytochrome oxidase subunit II copper A binding" evidence="20">
    <location>
        <begin position="106"/>
        <end position="218"/>
    </location>
</feature>
<dbReference type="GO" id="GO:0016020">
    <property type="term" value="C:membrane"/>
    <property type="evidence" value="ECO:0007669"/>
    <property type="project" value="UniProtKB-SubCell"/>
</dbReference>
<keyword evidence="6" id="KW-0679">Respiratory chain</keyword>
<accession>H6RNJ6</accession>
<dbReference type="InterPro" id="IPR014222">
    <property type="entry name" value="Cyt_c_oxidase_su2"/>
</dbReference>
<dbReference type="GO" id="GO:0005507">
    <property type="term" value="F:copper ion binding"/>
    <property type="evidence" value="ECO:0007669"/>
    <property type="project" value="InterPro"/>
</dbReference>
<keyword evidence="13" id="KW-0186">Copper</keyword>
<keyword evidence="10" id="KW-0249">Electron transport</keyword>
<dbReference type="Gene3D" id="1.10.287.90">
    <property type="match status" value="1"/>
</dbReference>
<keyword evidence="4" id="KW-0813">Transport</keyword>
<evidence type="ECO:0000256" key="13">
    <source>
        <dbReference type="ARBA" id="ARBA00023008"/>
    </source>
</evidence>
<evidence type="ECO:0000256" key="6">
    <source>
        <dbReference type="ARBA" id="ARBA00022660"/>
    </source>
</evidence>
<dbReference type="InterPro" id="IPR036257">
    <property type="entry name" value="Cyt_c_oxidase_su2_TM_sf"/>
</dbReference>
<evidence type="ECO:0000256" key="15">
    <source>
        <dbReference type="ARBA" id="ARBA00024688"/>
    </source>
</evidence>
<comment type="similarity">
    <text evidence="2">Belongs to the cytochrome c oxidase subunit 2 family.</text>
</comment>
<dbReference type="AlphaFoldDB" id="H6RNJ6"/>
<dbReference type="PROSITE" id="PS00078">
    <property type="entry name" value="COX2"/>
    <property type="match status" value="1"/>
</dbReference>
<dbReference type="HOGENOM" id="CLU_036876_1_1_11"/>
<reference evidence="22 23" key="1">
    <citation type="journal article" date="2012" name="J. Bacteriol.">
        <title>Genome Sequence of Blastococcus saxobsidens DD2, a Stone-Inhabiting Bacterium.</title>
        <authorList>
            <person name="Chouaia B."/>
            <person name="Crotti E."/>
            <person name="Brusetti L."/>
            <person name="Daffonchio D."/>
            <person name="Essoussi I."/>
            <person name="Nouioui I."/>
            <person name="Sbissi I."/>
            <person name="Ghodhbane-Gtari F."/>
            <person name="Gtari M."/>
            <person name="Vacherie B."/>
            <person name="Barbe V."/>
            <person name="Medigue C."/>
            <person name="Gury J."/>
            <person name="Pujic P."/>
            <person name="Normand P."/>
        </authorList>
    </citation>
    <scope>NUCLEOTIDE SEQUENCE [LARGE SCALE GENOMIC DNA]</scope>
    <source>
        <strain evidence="22 23">DD2</strain>
    </source>
</reference>
<dbReference type="eggNOG" id="COG1622">
    <property type="taxonomic scope" value="Bacteria"/>
</dbReference>
<organism evidence="22 23">
    <name type="scientific">Blastococcus saxobsidens (strain DD2)</name>
    <dbReference type="NCBI Taxonomy" id="1146883"/>
    <lineage>
        <taxon>Bacteria</taxon>
        <taxon>Bacillati</taxon>
        <taxon>Actinomycetota</taxon>
        <taxon>Actinomycetes</taxon>
        <taxon>Geodermatophilales</taxon>
        <taxon>Geodermatophilaceae</taxon>
        <taxon>Blastococcus</taxon>
    </lineage>
</organism>
<feature type="transmembrane region" description="Helical" evidence="19">
    <location>
        <begin position="29"/>
        <end position="53"/>
    </location>
</feature>